<dbReference type="Pfam" id="PF18563">
    <property type="entry name" value="TubC_N"/>
    <property type="match status" value="1"/>
</dbReference>
<dbReference type="CDD" id="cd19531">
    <property type="entry name" value="LCL_NRPS-like"/>
    <property type="match status" value="1"/>
</dbReference>
<dbReference type="RefSeq" id="WP_010376921.1">
    <property type="nucleotide sequence ID" value="NZ_CP011924.1"/>
</dbReference>
<dbReference type="SUPFAM" id="SSF56801">
    <property type="entry name" value="Acetyl-CoA synthetase-like"/>
    <property type="match status" value="1"/>
</dbReference>
<protein>
    <submittedName>
        <fullName evidence="4">Uncharacterized protein</fullName>
    </submittedName>
</protein>
<dbReference type="InterPro" id="IPR042099">
    <property type="entry name" value="ANL_N_sf"/>
</dbReference>
<evidence type="ECO:0000259" key="2">
    <source>
        <dbReference type="Pfam" id="PF00668"/>
    </source>
</evidence>
<dbReference type="InterPro" id="IPR041464">
    <property type="entry name" value="TubC_N"/>
</dbReference>
<dbReference type="Gene3D" id="3.30.559.10">
    <property type="entry name" value="Chloramphenicol acetyltransferase-like domain"/>
    <property type="match status" value="1"/>
</dbReference>
<dbReference type="InterPro" id="IPR001242">
    <property type="entry name" value="Condensation_dom"/>
</dbReference>
<feature type="domain" description="TubC N-terminal docking" evidence="3">
    <location>
        <begin position="6"/>
        <end position="55"/>
    </location>
</feature>
<dbReference type="Gene3D" id="1.10.10.1830">
    <property type="entry name" value="Non-ribosomal peptide synthase, adenylation domain"/>
    <property type="match status" value="1"/>
</dbReference>
<evidence type="ECO:0000259" key="3">
    <source>
        <dbReference type="Pfam" id="PF18563"/>
    </source>
</evidence>
<reference evidence="4 5" key="1">
    <citation type="submission" date="2015-06" db="EMBL/GenBank/DDBJ databases">
        <authorList>
            <person name="Xie B.-B."/>
            <person name="Rong J.-C."/>
            <person name="Qin Q.-L."/>
            <person name="Zhang Y.-Z."/>
        </authorList>
    </citation>
    <scope>NUCLEOTIDE SEQUENCE [LARGE SCALE GENOMIC DNA]</scope>
    <source>
        <strain evidence="4 5">JCM 20779</strain>
    </source>
</reference>
<proteinExistence type="predicted"/>
<dbReference type="Gene3D" id="3.30.559.30">
    <property type="entry name" value="Nonribosomal peptide synthetase, condensation domain"/>
    <property type="match status" value="2"/>
</dbReference>
<dbReference type="InterPro" id="IPR044894">
    <property type="entry name" value="TubC_N_sf"/>
</dbReference>
<dbReference type="InterPro" id="IPR045851">
    <property type="entry name" value="AMP-bd_C_sf"/>
</dbReference>
<sequence>MNSPQQIIAHAEACNIVLYLKGEQLAYISEEGGFPDELKTLIRENKDQISAYLREQELLKQKAENETLITPVDKSKILPLTFAQQGLWFIDQLEGGSNQYNIHAAFGLKGELNLAAVQWAVNKLIERHQVLRTVYIEKEGEVCQEVQPLQYMELPIVDLKGFSPQEQQERILQISNQEMNQVFNLQSDLMLKAKVVVRTEHDHVLFFTLHHIASDAWSQAIMIQEFATLYESYCKQLPDPLPMLDIQYCDYAHWQRNYYTETRISEQLVYWEKMLKGAPYSHALPFDRPRGAQQKFAGKTHSWFVDNEQVQGLKARAKENQATFFMMLYTAFSVLIGRWSQTRDVVIGSPIAGRTHPQVSPMIGYFINSMTYRSEWTEGESFRSLLGRNRENTLSAFDHQDIPFDSLVDRLKIPRELSHSPLFQVMFTLQNTEKSDFELNGLETYPVMGENSLTKYDLQMVAEEGEGGLWLNLTYSTDLFDFETVQSMSNSFDMILRQLSVNVDIAVDKLALANTTEALTPKLLPLESFTSVHSLIENMVETKGDATAIDSGDCSLTYKELNEKANQLARYLIQNGVVQGQQIHLCAIQGVSRYVAKLAVLKAGAIYECHDIFESTDWFNNIVAQGSVLLFSECTVSRLSGNALRVPSDDELKAFSSANMRQDEVSIRSFDRAIMDSRLNNGRVSHALLLQQVLRQQQTMQLNKNANLLIHPETEKTNRIDWITGLASGAKLVLLEAARDLEDTLITKEVTHLTLTAALLADVTLCKDYAIQQLIIHAESGADSLLWRWSELYSVTSVLSLGLQGYICAEKVIAGKAISLGRAFDKHQAKVMFDDKNLAPTGAIGYLYTVDANNNFENTNMLVRETNAGTIEAIHYGALKMSRDDVFLENIISAQPQTIQVAVIEKVVYLRLSGSSAAQQEQLKAVQHNLKQLVPTYLLPKLYVIVSNMPIRNGGTVNREALWHHTQSWQDNLAALPQPELLEADLQLQGSTTETVDFFLDKEVSFALRNLACQYNVTIAKAFSAIFNLALVINSESDCILSTVSGVSSSTVGSGVLSSSFCKDARVQDNLKIILDNLSQGVEYEFVDKNWITQQYNQKCGTDWKTIFAYQLKFVSDTMMQQELVTDSSVSLLVSDRLSTEKIEGQWRLQNSCFDQSTLRRLEKIIAMLASHELQSKTLAEVKTILNEDARSKLRSAKRKFKSVRNKSQFSVEGNVA</sequence>
<feature type="domain" description="AMP-dependent synthetase/ligase" evidence="1">
    <location>
        <begin position="539"/>
        <end position="607"/>
    </location>
</feature>
<dbReference type="EMBL" id="CP011924">
    <property type="protein sequence ID" value="ATD08341.1"/>
    <property type="molecule type" value="Genomic_DNA"/>
</dbReference>
<feature type="domain" description="Condensation" evidence="2">
    <location>
        <begin position="75"/>
        <end position="517"/>
    </location>
</feature>
<keyword evidence="5" id="KW-1185">Reference proteome</keyword>
<organism evidence="4 5">
    <name type="scientific">Pseudoalteromonas piscicida</name>
    <dbReference type="NCBI Taxonomy" id="43662"/>
    <lineage>
        <taxon>Bacteria</taxon>
        <taxon>Pseudomonadati</taxon>
        <taxon>Pseudomonadota</taxon>
        <taxon>Gammaproteobacteria</taxon>
        <taxon>Alteromonadales</taxon>
        <taxon>Pseudoalteromonadaceae</taxon>
        <taxon>Pseudoalteromonas</taxon>
    </lineage>
</organism>
<dbReference type="InterPro" id="IPR023213">
    <property type="entry name" value="CAT-like_dom_sf"/>
</dbReference>
<dbReference type="SUPFAM" id="SSF52777">
    <property type="entry name" value="CoA-dependent acyltransferases"/>
    <property type="match status" value="3"/>
</dbReference>
<dbReference type="Pfam" id="PF00501">
    <property type="entry name" value="AMP-binding"/>
    <property type="match status" value="1"/>
</dbReference>
<gene>
    <name evidence="4" type="ORF">PPIS_a3572</name>
</gene>
<evidence type="ECO:0000313" key="4">
    <source>
        <dbReference type="EMBL" id="ATD08341.1"/>
    </source>
</evidence>
<dbReference type="Gene3D" id="3.30.300.30">
    <property type="match status" value="1"/>
</dbReference>
<dbReference type="Gene3D" id="3.40.50.12780">
    <property type="entry name" value="N-terminal domain of ligase-like"/>
    <property type="match status" value="1"/>
</dbReference>
<accession>A0ABM6NHM1</accession>
<dbReference type="Pfam" id="PF00668">
    <property type="entry name" value="Condensation"/>
    <property type="match status" value="1"/>
</dbReference>
<dbReference type="PANTHER" id="PTHR45398:SF1">
    <property type="entry name" value="ENZYME, PUTATIVE (JCVI)-RELATED"/>
    <property type="match status" value="1"/>
</dbReference>
<evidence type="ECO:0000259" key="1">
    <source>
        <dbReference type="Pfam" id="PF00501"/>
    </source>
</evidence>
<dbReference type="Proteomes" id="UP000016521">
    <property type="component" value="Chromosome I"/>
</dbReference>
<evidence type="ECO:0000313" key="5">
    <source>
        <dbReference type="Proteomes" id="UP000016521"/>
    </source>
</evidence>
<name>A0ABM6NHM1_PSEO7</name>
<dbReference type="InterPro" id="IPR000873">
    <property type="entry name" value="AMP-dep_synth/lig_dom"/>
</dbReference>
<dbReference type="PANTHER" id="PTHR45398">
    <property type="match status" value="1"/>
</dbReference>